<dbReference type="Gene3D" id="3.30.450.20">
    <property type="entry name" value="PAS domain"/>
    <property type="match status" value="1"/>
</dbReference>
<dbReference type="PROSITE" id="PS50109">
    <property type="entry name" value="HIS_KIN"/>
    <property type="match status" value="1"/>
</dbReference>
<dbReference type="InterPro" id="IPR003594">
    <property type="entry name" value="HATPase_dom"/>
</dbReference>
<accession>A0A4R1RGT1</accession>
<evidence type="ECO:0000313" key="11">
    <source>
        <dbReference type="EMBL" id="TCL65099.1"/>
    </source>
</evidence>
<feature type="domain" description="PAS" evidence="10">
    <location>
        <begin position="342"/>
        <end position="384"/>
    </location>
</feature>
<dbReference type="InterPro" id="IPR003661">
    <property type="entry name" value="HisK_dim/P_dom"/>
</dbReference>
<dbReference type="Gene3D" id="1.10.287.130">
    <property type="match status" value="1"/>
</dbReference>
<dbReference type="GO" id="GO:0009927">
    <property type="term" value="F:histidine phosphotransfer kinase activity"/>
    <property type="evidence" value="ECO:0007669"/>
    <property type="project" value="TreeGrafter"/>
</dbReference>
<dbReference type="SMART" id="SM00091">
    <property type="entry name" value="PAS"/>
    <property type="match status" value="1"/>
</dbReference>
<dbReference type="Proteomes" id="UP000295455">
    <property type="component" value="Unassembled WGS sequence"/>
</dbReference>
<dbReference type="Pfam" id="PF02518">
    <property type="entry name" value="HATPase_c"/>
    <property type="match status" value="1"/>
</dbReference>
<dbReference type="Gene3D" id="3.30.450.40">
    <property type="match status" value="1"/>
</dbReference>
<feature type="coiled-coil region" evidence="7">
    <location>
        <begin position="325"/>
        <end position="352"/>
    </location>
</feature>
<dbReference type="AlphaFoldDB" id="A0A4R1RGT1"/>
<dbReference type="InterPro" id="IPR004358">
    <property type="entry name" value="Sig_transdc_His_kin-like_C"/>
</dbReference>
<evidence type="ECO:0000259" key="10">
    <source>
        <dbReference type="PROSITE" id="PS50112"/>
    </source>
</evidence>
<dbReference type="CDD" id="cd00082">
    <property type="entry name" value="HisKA"/>
    <property type="match status" value="1"/>
</dbReference>
<dbReference type="InterPro" id="IPR036890">
    <property type="entry name" value="HATPase_C_sf"/>
</dbReference>
<dbReference type="PANTHER" id="PTHR43047:SF72">
    <property type="entry name" value="OSMOSENSING HISTIDINE PROTEIN KINASE SLN1"/>
    <property type="match status" value="1"/>
</dbReference>
<keyword evidence="7" id="KW-0175">Coiled coil</keyword>
<dbReference type="FunFam" id="3.30.565.10:FF:000006">
    <property type="entry name" value="Sensor histidine kinase WalK"/>
    <property type="match status" value="1"/>
</dbReference>
<dbReference type="SUPFAM" id="SSF55874">
    <property type="entry name" value="ATPase domain of HSP90 chaperone/DNA topoisomerase II/histidine kinase"/>
    <property type="match status" value="1"/>
</dbReference>
<dbReference type="SMART" id="SM00387">
    <property type="entry name" value="HATPase_c"/>
    <property type="match status" value="1"/>
</dbReference>
<dbReference type="SMART" id="SM00065">
    <property type="entry name" value="GAF"/>
    <property type="match status" value="1"/>
</dbReference>
<keyword evidence="3 6" id="KW-0597">Phosphoprotein</keyword>
<sequence>MKTILIVDDSDANLYLLRVILENAGYSVIEAKDGREGLQKLYHSKTDMIISDILMPIMDGYLFCQACKKEKLFKKIPFVFYTSTYTERTDKEFALKLGAAKFLNKSIDQEELIEIVKDIFEKTQTQKDYVKKVRINDEEVLKLYSERLINKLEEKTLELKIEIVERKKIEQVLIHEIEVMDLINLNTPLDKILDHIILNFESTHPGYFGSVNLVNQEGTHLEPISAPNMSKAYISAFSKIRIANNVGSCGTAAFLKKPVIVSDISKDPLWETSKSVALKYNLNSCWSVPILNKEKKVLGTVAIYSHIIQSPSLNDIKDLNFAVNLANIAIEKKNAANEIKKKEESYKSLFEQASDAIFTFTFDGKFHSFNQSASTILGYSKEEFEKLSVPDIIEGEFIESTSNYEKIQSGIPVIVYRKLIRKDRTIIETEVSLKLQTDGRVLGIVRDITERNKIKLALEEKNQELIKKNQELDNFVYSASHDFRAPLTSLKGLINITESSLNPDQEEQKKQLQMMLKTIGKMDVFIDDILDYSRNSSTEIDHEKIDFEALIQSICDNLKYKDCNETHKKSVHIDQSVDFYSDKHRIEIIFNNIISNAIEYSDATKDENYINITINSNAEEATIVIEDNGIGIDNKHLDKIFGMFYRATKFSKGSGMGLYIVKETIDKLKGSITVESRLNEGSKFTVSLPNLN</sequence>
<feature type="modified residue" description="4-aspartylphosphate" evidence="6">
    <location>
        <position position="52"/>
    </location>
</feature>
<comment type="caution">
    <text evidence="11">The sequence shown here is derived from an EMBL/GenBank/DDBJ whole genome shotgun (WGS) entry which is preliminary data.</text>
</comment>
<evidence type="ECO:0000256" key="4">
    <source>
        <dbReference type="ARBA" id="ARBA00022679"/>
    </source>
</evidence>
<dbReference type="Pfam" id="PF00072">
    <property type="entry name" value="Response_reg"/>
    <property type="match status" value="1"/>
</dbReference>
<feature type="domain" description="Histidine kinase" evidence="8">
    <location>
        <begin position="478"/>
        <end position="692"/>
    </location>
</feature>
<dbReference type="PROSITE" id="PS50110">
    <property type="entry name" value="RESPONSE_REGULATORY"/>
    <property type="match status" value="1"/>
</dbReference>
<evidence type="ECO:0000256" key="5">
    <source>
        <dbReference type="ARBA" id="ARBA00022777"/>
    </source>
</evidence>
<evidence type="ECO:0000256" key="1">
    <source>
        <dbReference type="ARBA" id="ARBA00000085"/>
    </source>
</evidence>
<dbReference type="Pfam" id="PF00512">
    <property type="entry name" value="HisKA"/>
    <property type="match status" value="1"/>
</dbReference>
<dbReference type="SUPFAM" id="SSF47384">
    <property type="entry name" value="Homodimeric domain of signal transducing histidine kinase"/>
    <property type="match status" value="1"/>
</dbReference>
<dbReference type="Gene3D" id="3.40.50.2300">
    <property type="match status" value="1"/>
</dbReference>
<dbReference type="CDD" id="cd00130">
    <property type="entry name" value="PAS"/>
    <property type="match status" value="1"/>
</dbReference>
<organism evidence="11 12">
    <name type="scientific">Mariniflexile fucanivorans</name>
    <dbReference type="NCBI Taxonomy" id="264023"/>
    <lineage>
        <taxon>Bacteria</taxon>
        <taxon>Pseudomonadati</taxon>
        <taxon>Bacteroidota</taxon>
        <taxon>Flavobacteriia</taxon>
        <taxon>Flavobacteriales</taxon>
        <taxon>Flavobacteriaceae</taxon>
        <taxon>Mariniflexile</taxon>
    </lineage>
</organism>
<dbReference type="SUPFAM" id="SSF55781">
    <property type="entry name" value="GAF domain-like"/>
    <property type="match status" value="1"/>
</dbReference>
<evidence type="ECO:0000256" key="7">
    <source>
        <dbReference type="SAM" id="Coils"/>
    </source>
</evidence>
<dbReference type="InterPro" id="IPR001789">
    <property type="entry name" value="Sig_transdc_resp-reg_receiver"/>
</dbReference>
<evidence type="ECO:0000256" key="6">
    <source>
        <dbReference type="PROSITE-ProRule" id="PRU00169"/>
    </source>
</evidence>
<dbReference type="OrthoDB" id="5401077at2"/>
<dbReference type="InterPro" id="IPR005467">
    <property type="entry name" value="His_kinase_dom"/>
</dbReference>
<dbReference type="Gene3D" id="3.30.565.10">
    <property type="entry name" value="Histidine kinase-like ATPase, C-terminal domain"/>
    <property type="match status" value="1"/>
</dbReference>
<evidence type="ECO:0000256" key="3">
    <source>
        <dbReference type="ARBA" id="ARBA00022553"/>
    </source>
</evidence>
<dbReference type="InterPro" id="IPR035965">
    <property type="entry name" value="PAS-like_dom_sf"/>
</dbReference>
<evidence type="ECO:0000313" key="12">
    <source>
        <dbReference type="Proteomes" id="UP000295455"/>
    </source>
</evidence>
<dbReference type="SMART" id="SM00448">
    <property type="entry name" value="REC"/>
    <property type="match status" value="1"/>
</dbReference>
<keyword evidence="5" id="KW-0418">Kinase</keyword>
<dbReference type="PRINTS" id="PR00344">
    <property type="entry name" value="BCTRLSENSOR"/>
</dbReference>
<protein>
    <recommendedName>
        <fullName evidence="2">histidine kinase</fullName>
        <ecNumber evidence="2">2.7.13.3</ecNumber>
    </recommendedName>
</protein>
<keyword evidence="4" id="KW-0808">Transferase</keyword>
<dbReference type="GO" id="GO:0005886">
    <property type="term" value="C:plasma membrane"/>
    <property type="evidence" value="ECO:0007669"/>
    <property type="project" value="TreeGrafter"/>
</dbReference>
<dbReference type="InterPro" id="IPR000014">
    <property type="entry name" value="PAS"/>
</dbReference>
<reference evidence="11 12" key="1">
    <citation type="submission" date="2019-03" db="EMBL/GenBank/DDBJ databases">
        <title>Genomic Encyclopedia of Type Strains, Phase IV (KMG-IV): sequencing the most valuable type-strain genomes for metagenomic binning, comparative biology and taxonomic classification.</title>
        <authorList>
            <person name="Goeker M."/>
        </authorList>
    </citation>
    <scope>NUCLEOTIDE SEQUENCE [LARGE SCALE GENOMIC DNA]</scope>
    <source>
        <strain evidence="11 12">DSM 18792</strain>
    </source>
</reference>
<dbReference type="PANTHER" id="PTHR43047">
    <property type="entry name" value="TWO-COMPONENT HISTIDINE PROTEIN KINASE"/>
    <property type="match status" value="1"/>
</dbReference>
<keyword evidence="12" id="KW-1185">Reference proteome</keyword>
<dbReference type="SUPFAM" id="SSF52172">
    <property type="entry name" value="CheY-like"/>
    <property type="match status" value="1"/>
</dbReference>
<evidence type="ECO:0000259" key="9">
    <source>
        <dbReference type="PROSITE" id="PS50110"/>
    </source>
</evidence>
<name>A0A4R1RGT1_9FLAO</name>
<dbReference type="Pfam" id="PF13426">
    <property type="entry name" value="PAS_9"/>
    <property type="match status" value="1"/>
</dbReference>
<dbReference type="NCBIfam" id="TIGR00229">
    <property type="entry name" value="sensory_box"/>
    <property type="match status" value="1"/>
</dbReference>
<proteinExistence type="predicted"/>
<dbReference type="EMBL" id="SLUP01000006">
    <property type="protein sequence ID" value="TCL65099.1"/>
    <property type="molecule type" value="Genomic_DNA"/>
</dbReference>
<dbReference type="CDD" id="cd00075">
    <property type="entry name" value="HATPase"/>
    <property type="match status" value="1"/>
</dbReference>
<comment type="catalytic activity">
    <reaction evidence="1">
        <text>ATP + protein L-histidine = ADP + protein N-phospho-L-histidine.</text>
        <dbReference type="EC" id="2.7.13.3"/>
    </reaction>
</comment>
<evidence type="ECO:0000259" key="8">
    <source>
        <dbReference type="PROSITE" id="PS50109"/>
    </source>
</evidence>
<dbReference type="GO" id="GO:0000155">
    <property type="term" value="F:phosphorelay sensor kinase activity"/>
    <property type="evidence" value="ECO:0007669"/>
    <property type="project" value="InterPro"/>
</dbReference>
<dbReference type="PROSITE" id="PS50112">
    <property type="entry name" value="PAS"/>
    <property type="match status" value="1"/>
</dbReference>
<dbReference type="Pfam" id="PF13185">
    <property type="entry name" value="GAF_2"/>
    <property type="match status" value="1"/>
</dbReference>
<gene>
    <name evidence="11" type="ORF">EV196_106293</name>
</gene>
<dbReference type="EC" id="2.7.13.3" evidence="2"/>
<feature type="domain" description="Response regulatory" evidence="9">
    <location>
        <begin position="3"/>
        <end position="120"/>
    </location>
</feature>
<dbReference type="InterPro" id="IPR011006">
    <property type="entry name" value="CheY-like_superfamily"/>
</dbReference>
<dbReference type="SUPFAM" id="SSF55785">
    <property type="entry name" value="PYP-like sensor domain (PAS domain)"/>
    <property type="match status" value="1"/>
</dbReference>
<evidence type="ECO:0000256" key="2">
    <source>
        <dbReference type="ARBA" id="ARBA00012438"/>
    </source>
</evidence>
<dbReference type="InterPro" id="IPR029016">
    <property type="entry name" value="GAF-like_dom_sf"/>
</dbReference>
<dbReference type="SMART" id="SM00388">
    <property type="entry name" value="HisKA"/>
    <property type="match status" value="1"/>
</dbReference>
<dbReference type="InterPro" id="IPR036097">
    <property type="entry name" value="HisK_dim/P_sf"/>
</dbReference>
<dbReference type="InterPro" id="IPR003018">
    <property type="entry name" value="GAF"/>
</dbReference>
<dbReference type="RefSeq" id="WP_132218367.1">
    <property type="nucleotide sequence ID" value="NZ_OX156936.1"/>
</dbReference>